<dbReference type="AlphaFoldDB" id="A0A8J2JKC4"/>
<feature type="transmembrane region" description="Helical" evidence="1">
    <location>
        <begin position="28"/>
        <end position="49"/>
    </location>
</feature>
<organism evidence="2 3">
    <name type="scientific">Allacma fusca</name>
    <dbReference type="NCBI Taxonomy" id="39272"/>
    <lineage>
        <taxon>Eukaryota</taxon>
        <taxon>Metazoa</taxon>
        <taxon>Ecdysozoa</taxon>
        <taxon>Arthropoda</taxon>
        <taxon>Hexapoda</taxon>
        <taxon>Collembola</taxon>
        <taxon>Symphypleona</taxon>
        <taxon>Sminthuridae</taxon>
        <taxon>Allacma</taxon>
    </lineage>
</organism>
<protein>
    <submittedName>
        <fullName evidence="2">Uncharacterized protein</fullName>
    </submittedName>
</protein>
<feature type="transmembrane region" description="Helical" evidence="1">
    <location>
        <begin position="91"/>
        <end position="109"/>
    </location>
</feature>
<evidence type="ECO:0000313" key="2">
    <source>
        <dbReference type="EMBL" id="CAG7720532.1"/>
    </source>
</evidence>
<dbReference type="Proteomes" id="UP000708208">
    <property type="component" value="Unassembled WGS sequence"/>
</dbReference>
<keyword evidence="1" id="KW-0812">Transmembrane</keyword>
<evidence type="ECO:0000256" key="1">
    <source>
        <dbReference type="SAM" id="Phobius"/>
    </source>
</evidence>
<feature type="non-terminal residue" evidence="2">
    <location>
        <position position="1"/>
    </location>
</feature>
<keyword evidence="1" id="KW-0472">Membrane</keyword>
<gene>
    <name evidence="2" type="ORF">AFUS01_LOCUS9804</name>
</gene>
<keyword evidence="1" id="KW-1133">Transmembrane helix</keyword>
<proteinExistence type="predicted"/>
<keyword evidence="3" id="KW-1185">Reference proteome</keyword>
<accession>A0A8J2JKC4</accession>
<sequence length="260" mass="30490">FLNETFVVVQAIRVNFYDEDALPPMQIYMEYASCVYMLLPVFQMHYLLYKTEFCDYINKTLDYLQHLQRTYSIMPTSNGLVANSGWEKFQLFFMITGNAICFINLFTLVKSPDRPVLVTSLLPDPLNIKIWQTILFGILHMHQWLSLFANMFICGFPAYAFFFSAIEILRNRTFASTEENSLSPYEFTKLYRSLQCFFKETNSVYAFILPSHKAIFLLMVIRTIYAAVRLPGKLNNFVSLRVYSDIQFIINRSEQAQKDE</sequence>
<comment type="caution">
    <text evidence="2">The sequence shown here is derived from an EMBL/GenBank/DDBJ whole genome shotgun (WGS) entry which is preliminary data.</text>
</comment>
<feature type="transmembrane region" description="Helical" evidence="1">
    <location>
        <begin position="144"/>
        <end position="166"/>
    </location>
</feature>
<reference evidence="2" key="1">
    <citation type="submission" date="2021-06" db="EMBL/GenBank/DDBJ databases">
        <authorList>
            <person name="Hodson N. C."/>
            <person name="Mongue J. A."/>
            <person name="Jaron S. K."/>
        </authorList>
    </citation>
    <scope>NUCLEOTIDE SEQUENCE</scope>
</reference>
<dbReference type="EMBL" id="CAJVCH010071406">
    <property type="protein sequence ID" value="CAG7720532.1"/>
    <property type="molecule type" value="Genomic_DNA"/>
</dbReference>
<name>A0A8J2JKC4_9HEXA</name>
<evidence type="ECO:0000313" key="3">
    <source>
        <dbReference type="Proteomes" id="UP000708208"/>
    </source>
</evidence>